<feature type="region of interest" description="Disordered" evidence="1">
    <location>
        <begin position="64"/>
        <end position="128"/>
    </location>
</feature>
<dbReference type="AlphaFoldDB" id="A0A2I0ABK2"/>
<gene>
    <name evidence="2" type="ORF">AXF42_Ash001911</name>
</gene>
<feature type="compositionally biased region" description="Low complexity" evidence="1">
    <location>
        <begin position="85"/>
        <end position="104"/>
    </location>
</feature>
<proteinExistence type="predicted"/>
<dbReference type="Proteomes" id="UP000236161">
    <property type="component" value="Unassembled WGS sequence"/>
</dbReference>
<sequence length="170" mass="18737">MLCDPAGSAFLNIDHDTPTIIFKSIKAIKRRSFALFDLNIGHVSHLPVGPRQDPRDPGLISVHSAEAAAEPSRRSPRHPLRLRTRPPTLASAGVAASSQSASSATFLPHRRQKCPDRSRRCRPDRHHDRVPYPAVRAQSLVRGGRPAAAMMAVRQIASLRRSDREEIPLA</sequence>
<protein>
    <submittedName>
        <fullName evidence="2">Uncharacterized protein</fullName>
    </submittedName>
</protein>
<dbReference type="EMBL" id="KZ452001">
    <property type="protein sequence ID" value="PKA52930.1"/>
    <property type="molecule type" value="Genomic_DNA"/>
</dbReference>
<accession>A0A2I0ABK2</accession>
<evidence type="ECO:0000256" key="1">
    <source>
        <dbReference type="SAM" id="MobiDB-lite"/>
    </source>
</evidence>
<evidence type="ECO:0000313" key="3">
    <source>
        <dbReference type="Proteomes" id="UP000236161"/>
    </source>
</evidence>
<name>A0A2I0ABK2_9ASPA</name>
<keyword evidence="3" id="KW-1185">Reference proteome</keyword>
<organism evidence="2 3">
    <name type="scientific">Apostasia shenzhenica</name>
    <dbReference type="NCBI Taxonomy" id="1088818"/>
    <lineage>
        <taxon>Eukaryota</taxon>
        <taxon>Viridiplantae</taxon>
        <taxon>Streptophyta</taxon>
        <taxon>Embryophyta</taxon>
        <taxon>Tracheophyta</taxon>
        <taxon>Spermatophyta</taxon>
        <taxon>Magnoliopsida</taxon>
        <taxon>Liliopsida</taxon>
        <taxon>Asparagales</taxon>
        <taxon>Orchidaceae</taxon>
        <taxon>Apostasioideae</taxon>
        <taxon>Apostasia</taxon>
    </lineage>
</organism>
<feature type="compositionally biased region" description="Basic residues" evidence="1">
    <location>
        <begin position="74"/>
        <end position="84"/>
    </location>
</feature>
<reference evidence="2 3" key="1">
    <citation type="journal article" date="2017" name="Nature">
        <title>The Apostasia genome and the evolution of orchids.</title>
        <authorList>
            <person name="Zhang G.Q."/>
            <person name="Liu K.W."/>
            <person name="Li Z."/>
            <person name="Lohaus R."/>
            <person name="Hsiao Y.Y."/>
            <person name="Niu S.C."/>
            <person name="Wang J.Y."/>
            <person name="Lin Y.C."/>
            <person name="Xu Q."/>
            <person name="Chen L.J."/>
            <person name="Yoshida K."/>
            <person name="Fujiwara S."/>
            <person name="Wang Z.W."/>
            <person name="Zhang Y.Q."/>
            <person name="Mitsuda N."/>
            <person name="Wang M."/>
            <person name="Liu G.H."/>
            <person name="Pecoraro L."/>
            <person name="Huang H.X."/>
            <person name="Xiao X.J."/>
            <person name="Lin M."/>
            <person name="Wu X.Y."/>
            <person name="Wu W.L."/>
            <person name="Chen Y.Y."/>
            <person name="Chang S.B."/>
            <person name="Sakamoto S."/>
            <person name="Ohme-Takagi M."/>
            <person name="Yagi M."/>
            <person name="Zeng S.J."/>
            <person name="Shen C.Y."/>
            <person name="Yeh C.M."/>
            <person name="Luo Y.B."/>
            <person name="Tsai W.C."/>
            <person name="Van de Peer Y."/>
            <person name="Liu Z.J."/>
        </authorList>
    </citation>
    <scope>NUCLEOTIDE SEQUENCE [LARGE SCALE GENOMIC DNA]</scope>
    <source>
        <strain evidence="3">cv. Shenzhen</strain>
        <tissue evidence="2">Stem</tissue>
    </source>
</reference>
<evidence type="ECO:0000313" key="2">
    <source>
        <dbReference type="EMBL" id="PKA52930.1"/>
    </source>
</evidence>